<dbReference type="PROSITE" id="PS00108">
    <property type="entry name" value="PROTEIN_KINASE_ST"/>
    <property type="match status" value="1"/>
</dbReference>
<evidence type="ECO:0000256" key="3">
    <source>
        <dbReference type="ARBA" id="ARBA00022741"/>
    </source>
</evidence>
<keyword evidence="1" id="KW-0723">Serine/threonine-protein kinase</keyword>
<keyword evidence="10" id="KW-1185">Reference proteome</keyword>
<feature type="transmembrane region" description="Helical" evidence="6">
    <location>
        <begin position="568"/>
        <end position="587"/>
    </location>
</feature>
<dbReference type="CDD" id="cd14014">
    <property type="entry name" value="STKc_PknB_like"/>
    <property type="match status" value="1"/>
</dbReference>
<evidence type="ECO:0000313" key="10">
    <source>
        <dbReference type="Proteomes" id="UP000664654"/>
    </source>
</evidence>
<dbReference type="GO" id="GO:0005524">
    <property type="term" value="F:ATP binding"/>
    <property type="evidence" value="ECO:0007669"/>
    <property type="project" value="UniProtKB-KW"/>
</dbReference>
<evidence type="ECO:0000259" key="7">
    <source>
        <dbReference type="PROSITE" id="PS50011"/>
    </source>
</evidence>
<keyword evidence="6" id="KW-0812">Transmembrane</keyword>
<proteinExistence type="predicted"/>
<dbReference type="PROSITE" id="PS51746">
    <property type="entry name" value="PPM_2"/>
    <property type="match status" value="1"/>
</dbReference>
<feature type="domain" description="Protein kinase" evidence="7">
    <location>
        <begin position="286"/>
        <end position="552"/>
    </location>
</feature>
<keyword evidence="4 9" id="KW-0418">Kinase</keyword>
<dbReference type="PANTHER" id="PTHR24351">
    <property type="entry name" value="RIBOSOMAL PROTEIN S6 KINASE"/>
    <property type="match status" value="1"/>
</dbReference>
<evidence type="ECO:0000256" key="1">
    <source>
        <dbReference type="ARBA" id="ARBA00022527"/>
    </source>
</evidence>
<dbReference type="GO" id="GO:0004674">
    <property type="term" value="F:protein serine/threonine kinase activity"/>
    <property type="evidence" value="ECO:0007669"/>
    <property type="project" value="UniProtKB-KW"/>
</dbReference>
<evidence type="ECO:0000256" key="2">
    <source>
        <dbReference type="ARBA" id="ARBA00022679"/>
    </source>
</evidence>
<dbReference type="Gene3D" id="3.30.200.20">
    <property type="entry name" value="Phosphorylase Kinase, domain 1"/>
    <property type="match status" value="1"/>
</dbReference>
<dbReference type="RefSeq" id="WP_206575380.1">
    <property type="nucleotide sequence ID" value="NZ_JAFKCV010000015.1"/>
</dbReference>
<dbReference type="Proteomes" id="UP000664654">
    <property type="component" value="Unassembled WGS sequence"/>
</dbReference>
<dbReference type="SUPFAM" id="SSF56112">
    <property type="entry name" value="Protein kinase-like (PK-like)"/>
    <property type="match status" value="1"/>
</dbReference>
<evidence type="ECO:0000313" key="9">
    <source>
        <dbReference type="EMBL" id="MBN7827272.1"/>
    </source>
</evidence>
<evidence type="ECO:0000256" key="5">
    <source>
        <dbReference type="ARBA" id="ARBA00022840"/>
    </source>
</evidence>
<evidence type="ECO:0000256" key="4">
    <source>
        <dbReference type="ARBA" id="ARBA00022777"/>
    </source>
</evidence>
<dbReference type="SMART" id="SM00332">
    <property type="entry name" value="PP2Cc"/>
    <property type="match status" value="1"/>
</dbReference>
<dbReference type="InterPro" id="IPR011009">
    <property type="entry name" value="Kinase-like_dom_sf"/>
</dbReference>
<keyword evidence="5" id="KW-0067">ATP-binding</keyword>
<accession>A0A939DR37</accession>
<keyword evidence="6" id="KW-1133">Transmembrane helix</keyword>
<evidence type="ECO:0000259" key="8">
    <source>
        <dbReference type="PROSITE" id="PS51746"/>
    </source>
</evidence>
<keyword evidence="2" id="KW-0808">Transferase</keyword>
<dbReference type="InterPro" id="IPR001932">
    <property type="entry name" value="PPM-type_phosphatase-like_dom"/>
</dbReference>
<dbReference type="PROSITE" id="PS50011">
    <property type="entry name" value="PROTEIN_KINASE_DOM"/>
    <property type="match status" value="1"/>
</dbReference>
<gene>
    <name evidence="9" type="ORF">J0A66_18715</name>
</gene>
<evidence type="ECO:0000256" key="6">
    <source>
        <dbReference type="SAM" id="Phobius"/>
    </source>
</evidence>
<dbReference type="AlphaFoldDB" id="A0A939DR37"/>
<dbReference type="EMBL" id="JAFKCV010000015">
    <property type="protein sequence ID" value="MBN7827272.1"/>
    <property type="molecule type" value="Genomic_DNA"/>
</dbReference>
<dbReference type="CDD" id="cd00143">
    <property type="entry name" value="PP2Cc"/>
    <property type="match status" value="1"/>
</dbReference>
<dbReference type="SMART" id="SM00220">
    <property type="entry name" value="S_TKc"/>
    <property type="match status" value="1"/>
</dbReference>
<dbReference type="SMART" id="SM00331">
    <property type="entry name" value="PP2C_SIG"/>
    <property type="match status" value="1"/>
</dbReference>
<comment type="caution">
    <text evidence="9">The sequence shown here is derived from an EMBL/GenBank/DDBJ whole genome shotgun (WGS) entry which is preliminary data.</text>
</comment>
<keyword evidence="6" id="KW-0472">Membrane</keyword>
<protein>
    <submittedName>
        <fullName evidence="9">Bifunctional protein-serine/threonine kinase/phosphatase</fullName>
    </submittedName>
</protein>
<dbReference type="Pfam" id="PF00069">
    <property type="entry name" value="Pkinase"/>
    <property type="match status" value="1"/>
</dbReference>
<dbReference type="Pfam" id="PF13672">
    <property type="entry name" value="PP2C_2"/>
    <property type="match status" value="1"/>
</dbReference>
<reference evidence="9" key="1">
    <citation type="submission" date="2021-03" db="EMBL/GenBank/DDBJ databases">
        <title>novel species isolated from a fishpond in China.</title>
        <authorList>
            <person name="Lu H."/>
            <person name="Cai Z."/>
        </authorList>
    </citation>
    <scope>NUCLEOTIDE SEQUENCE</scope>
    <source>
        <strain evidence="9">JCM 30855</strain>
    </source>
</reference>
<name>A0A939DR37_9ALTE</name>
<dbReference type="InterPro" id="IPR036457">
    <property type="entry name" value="PPM-type-like_dom_sf"/>
</dbReference>
<dbReference type="SUPFAM" id="SSF81606">
    <property type="entry name" value="PP2C-like"/>
    <property type="match status" value="1"/>
</dbReference>
<organism evidence="9 10">
    <name type="scientific">Bowmanella dokdonensis</name>
    <dbReference type="NCBI Taxonomy" id="751969"/>
    <lineage>
        <taxon>Bacteria</taxon>
        <taxon>Pseudomonadati</taxon>
        <taxon>Pseudomonadota</taxon>
        <taxon>Gammaproteobacteria</taxon>
        <taxon>Alteromonadales</taxon>
        <taxon>Alteromonadaceae</taxon>
        <taxon>Bowmanella</taxon>
    </lineage>
</organism>
<keyword evidence="3" id="KW-0547">Nucleotide-binding</keyword>
<dbReference type="InterPro" id="IPR000719">
    <property type="entry name" value="Prot_kinase_dom"/>
</dbReference>
<dbReference type="InterPro" id="IPR008271">
    <property type="entry name" value="Ser/Thr_kinase_AS"/>
</dbReference>
<feature type="domain" description="PPM-type phosphatase" evidence="8">
    <location>
        <begin position="25"/>
        <end position="253"/>
    </location>
</feature>
<dbReference type="Gene3D" id="1.10.510.10">
    <property type="entry name" value="Transferase(Phosphotransferase) domain 1"/>
    <property type="match status" value="1"/>
</dbReference>
<sequence length="590" mass="65695">MQNQALQQPADLPVNEQGAVQLRIRVGGYSSAGRKPVNQDAFAASREPSQREALKGWVACIADGASCSDNAGLASQLSVSHFIADYFSTPDSWPVKTSAGKVLSALNNWLHHHDRQSQTPGDGLVTTFSALICKSRTAHLLHVGDSRIYRLRGHEVEQLTRDHCHRQLGGRSLLSRALGLDSRLEVDYLQQPLEEGDLFLLSTDGVHEFLPVTDLPGLLQGAGEDLEGAARTLVEQALNAGSQDNLTCLLIRVEQLPYLQLDEVYKSLTALIIPPVLEPGTKLDGFEVSKVLYSGPRSHLYLVTHPHWSEPLALKAPSSHFSEDPQYLEGFSREAWVGQRVRHASLMKMHGRPAASRFLYHLCEYIEGQTLRQWMRDHPAPSIQQVRAIFTELVGAVRALQRQGMVHRDLKPENVMLDSRGRLKLIDYGAVQVGGLQESFSPLDGSYPVGALDYLAPECLQGDPGSIHSDIYSLGVMLYELLTGHLPFKTPLLKWQTSHRHWQYQSARSRRADIPEWLDLTLQKATHPQPARRHAALSELLQDISLPNQSLFRGQAGKSLLERHPLRVWQMISALLLLVVLLQWALLSAT</sequence>
<dbReference type="Gene3D" id="3.60.40.10">
    <property type="entry name" value="PPM-type phosphatase domain"/>
    <property type="match status" value="1"/>
</dbReference>